<dbReference type="Pfam" id="PF02872">
    <property type="entry name" value="5_nucleotid_C"/>
    <property type="match status" value="1"/>
</dbReference>
<sequence>MKKLLALLIALAMLWAVVPSLAEDGASEEPVSVTIFHTNDTHGRYDSAEGMGFAMMASFVNAERANGANVLVLDAGDTLHGTVFANIGEGENIVEVMNSIGYSAMTPGNHDFNYGYDRLKELEETMDFPLLNANILLEDGSHAFTPYTILEIAGKKIAIVGAANPTIQSSIHPDYIQGLVFEGIEPVAEAVQAVRDEADAVIILCHWGCDAAYDPNSVEALASIEGVSLVIDGHSHTALYDIVQHSREEDAQSDPPLVTSAGEYLQWLGKVVLTFAEEGLYVQASLIPDPGLYEDHDIINLLETLESEQSEEMDQVVGSTSVELIGEREIVRRSESNWGNLVCDILLDATDADVAITNGGSIRATIPAGDITARDVNTVFPFGNLVVLMEVSGQDLLDSLEGGLSVYPETNGGFPQVGGMTVRFDPAAEPGERIVEVLVGGEPLDPEATYKLATNDYLATGQDGYTPLGEAEVLFTMGAMDEVIINYLKENSPVAPEVEGRMVAIDAQAEAEAEPEETEAETEAEETTEPTAEDESEEAEDDAA</sequence>
<evidence type="ECO:0000256" key="1">
    <source>
        <dbReference type="ARBA" id="ARBA00022729"/>
    </source>
</evidence>
<keyword evidence="2" id="KW-0547">Nucleotide-binding</keyword>
<keyword evidence="1 2" id="KW-0732">Signal</keyword>
<dbReference type="PANTHER" id="PTHR11575">
    <property type="entry name" value="5'-NUCLEOTIDASE-RELATED"/>
    <property type="match status" value="1"/>
</dbReference>
<evidence type="ECO:0000313" key="7">
    <source>
        <dbReference type="Proteomes" id="UP000886819"/>
    </source>
</evidence>
<dbReference type="SUPFAM" id="SSF55816">
    <property type="entry name" value="5'-nucleotidase (syn. UDP-sugar hydrolase), C-terminal domain"/>
    <property type="match status" value="1"/>
</dbReference>
<feature type="domain" description="Calcineurin-like phosphoesterase" evidence="4">
    <location>
        <begin position="34"/>
        <end position="237"/>
    </location>
</feature>
<comment type="caution">
    <text evidence="6">The sequence shown here is derived from an EMBL/GenBank/DDBJ whole genome shotgun (WGS) entry which is preliminary data.</text>
</comment>
<dbReference type="GO" id="GO:0016787">
    <property type="term" value="F:hydrolase activity"/>
    <property type="evidence" value="ECO:0007669"/>
    <property type="project" value="UniProtKB-KW"/>
</dbReference>
<dbReference type="InterPro" id="IPR036907">
    <property type="entry name" value="5'-Nucleotdase_C_sf"/>
</dbReference>
<dbReference type="GO" id="GO:0009166">
    <property type="term" value="P:nucleotide catabolic process"/>
    <property type="evidence" value="ECO:0007669"/>
    <property type="project" value="InterPro"/>
</dbReference>
<protein>
    <submittedName>
        <fullName evidence="6">Bifunctional metallophosphatase/5'-nucleotidase</fullName>
    </submittedName>
</protein>
<feature type="compositionally biased region" description="Acidic residues" evidence="3">
    <location>
        <begin position="509"/>
        <end position="544"/>
    </location>
</feature>
<keyword evidence="2" id="KW-0378">Hydrolase</keyword>
<organism evidence="6 7">
    <name type="scientific">Candidatus Avichristensenella intestinipullorum</name>
    <dbReference type="NCBI Taxonomy" id="2840693"/>
    <lineage>
        <taxon>Bacteria</taxon>
        <taxon>Bacillati</taxon>
        <taxon>Bacillota</taxon>
        <taxon>Clostridia</taxon>
        <taxon>Candidatus Avichristensenella</taxon>
    </lineage>
</organism>
<reference evidence="6" key="1">
    <citation type="submission" date="2020-10" db="EMBL/GenBank/DDBJ databases">
        <authorList>
            <person name="Gilroy R."/>
        </authorList>
    </citation>
    <scope>NUCLEOTIDE SEQUENCE</scope>
    <source>
        <strain evidence="6">ChiHile30-977</strain>
    </source>
</reference>
<feature type="region of interest" description="Disordered" evidence="3">
    <location>
        <begin position="506"/>
        <end position="544"/>
    </location>
</feature>
<dbReference type="SUPFAM" id="SSF56300">
    <property type="entry name" value="Metallo-dependent phosphatases"/>
    <property type="match status" value="1"/>
</dbReference>
<evidence type="ECO:0000259" key="4">
    <source>
        <dbReference type="Pfam" id="PF00149"/>
    </source>
</evidence>
<evidence type="ECO:0000256" key="2">
    <source>
        <dbReference type="RuleBase" id="RU362119"/>
    </source>
</evidence>
<dbReference type="InterPro" id="IPR006179">
    <property type="entry name" value="5_nucleotidase/apyrase"/>
</dbReference>
<dbReference type="PANTHER" id="PTHR11575:SF24">
    <property type="entry name" value="5'-NUCLEOTIDASE"/>
    <property type="match status" value="1"/>
</dbReference>
<gene>
    <name evidence="6" type="ORF">IAA66_01670</name>
</gene>
<name>A0A9D0YUF8_9FIRM</name>
<dbReference type="GO" id="GO:0000166">
    <property type="term" value="F:nucleotide binding"/>
    <property type="evidence" value="ECO:0007669"/>
    <property type="project" value="UniProtKB-KW"/>
</dbReference>
<reference evidence="6" key="2">
    <citation type="journal article" date="2021" name="PeerJ">
        <title>Extensive microbial diversity within the chicken gut microbiome revealed by metagenomics and culture.</title>
        <authorList>
            <person name="Gilroy R."/>
            <person name="Ravi A."/>
            <person name="Getino M."/>
            <person name="Pursley I."/>
            <person name="Horton D.L."/>
            <person name="Alikhan N.F."/>
            <person name="Baker D."/>
            <person name="Gharbi K."/>
            <person name="Hall N."/>
            <person name="Watson M."/>
            <person name="Adriaenssens E.M."/>
            <person name="Foster-Nyarko E."/>
            <person name="Jarju S."/>
            <person name="Secka A."/>
            <person name="Antonio M."/>
            <person name="Oren A."/>
            <person name="Chaudhuri R.R."/>
            <person name="La Ragione R."/>
            <person name="Hildebrand F."/>
            <person name="Pallen M.J."/>
        </authorList>
    </citation>
    <scope>NUCLEOTIDE SEQUENCE</scope>
    <source>
        <strain evidence="6">ChiHile30-977</strain>
    </source>
</reference>
<feature type="domain" description="5'-Nucleotidase C-terminal" evidence="5">
    <location>
        <begin position="316"/>
        <end position="467"/>
    </location>
</feature>
<feature type="chain" id="PRO_5039747018" evidence="2">
    <location>
        <begin position="23"/>
        <end position="544"/>
    </location>
</feature>
<dbReference type="InterPro" id="IPR008334">
    <property type="entry name" value="5'-Nucleotdase_C"/>
</dbReference>
<evidence type="ECO:0000256" key="3">
    <source>
        <dbReference type="SAM" id="MobiDB-lite"/>
    </source>
</evidence>
<proteinExistence type="inferred from homology"/>
<dbReference type="Proteomes" id="UP000886819">
    <property type="component" value="Unassembled WGS sequence"/>
</dbReference>
<evidence type="ECO:0000313" key="6">
    <source>
        <dbReference type="EMBL" id="HIQ62279.1"/>
    </source>
</evidence>
<feature type="signal peptide" evidence="2">
    <location>
        <begin position="1"/>
        <end position="22"/>
    </location>
</feature>
<dbReference type="EMBL" id="DVFI01000025">
    <property type="protein sequence ID" value="HIQ62279.1"/>
    <property type="molecule type" value="Genomic_DNA"/>
</dbReference>
<dbReference type="AlphaFoldDB" id="A0A9D0YUF8"/>
<dbReference type="Pfam" id="PF00149">
    <property type="entry name" value="Metallophos"/>
    <property type="match status" value="1"/>
</dbReference>
<dbReference type="InterPro" id="IPR029052">
    <property type="entry name" value="Metallo-depent_PP-like"/>
</dbReference>
<dbReference type="Gene3D" id="3.90.780.10">
    <property type="entry name" value="5'-Nucleotidase, C-terminal domain"/>
    <property type="match status" value="1"/>
</dbReference>
<accession>A0A9D0YUF8</accession>
<dbReference type="InterPro" id="IPR004843">
    <property type="entry name" value="Calcineurin-like_PHP"/>
</dbReference>
<dbReference type="Gene3D" id="3.60.21.10">
    <property type="match status" value="1"/>
</dbReference>
<evidence type="ECO:0000259" key="5">
    <source>
        <dbReference type="Pfam" id="PF02872"/>
    </source>
</evidence>
<dbReference type="PRINTS" id="PR01607">
    <property type="entry name" value="APYRASEFAMLY"/>
</dbReference>
<comment type="similarity">
    <text evidence="2">Belongs to the 5'-nucleotidase family.</text>
</comment>